<feature type="region of interest" description="Disordered" evidence="1">
    <location>
        <begin position="63"/>
        <end position="96"/>
    </location>
</feature>
<organism evidence="2 3">
    <name type="scientific">Aegilops tauschii subsp. strangulata</name>
    <name type="common">Goatgrass</name>
    <dbReference type="NCBI Taxonomy" id="200361"/>
    <lineage>
        <taxon>Eukaryota</taxon>
        <taxon>Viridiplantae</taxon>
        <taxon>Streptophyta</taxon>
        <taxon>Embryophyta</taxon>
        <taxon>Tracheophyta</taxon>
        <taxon>Spermatophyta</taxon>
        <taxon>Magnoliopsida</taxon>
        <taxon>Liliopsida</taxon>
        <taxon>Poales</taxon>
        <taxon>Poaceae</taxon>
        <taxon>BOP clade</taxon>
        <taxon>Pooideae</taxon>
        <taxon>Triticodae</taxon>
        <taxon>Triticeae</taxon>
        <taxon>Triticinae</taxon>
        <taxon>Aegilops</taxon>
    </lineage>
</organism>
<keyword evidence="3" id="KW-1185">Reference proteome</keyword>
<evidence type="ECO:0000313" key="2">
    <source>
        <dbReference type="EnsemblPlants" id="AET5Gv20730600.7"/>
    </source>
</evidence>
<reference evidence="2" key="5">
    <citation type="journal article" date="2021" name="G3 (Bethesda)">
        <title>Aegilops tauschii genome assembly Aet v5.0 features greater sequence contiguity and improved annotation.</title>
        <authorList>
            <person name="Wang L."/>
            <person name="Zhu T."/>
            <person name="Rodriguez J.C."/>
            <person name="Deal K.R."/>
            <person name="Dubcovsky J."/>
            <person name="McGuire P.E."/>
            <person name="Lux T."/>
            <person name="Spannagl M."/>
            <person name="Mayer K.F.X."/>
            <person name="Baldrich P."/>
            <person name="Meyers B.C."/>
            <person name="Huo N."/>
            <person name="Gu Y.Q."/>
            <person name="Zhou H."/>
            <person name="Devos K.M."/>
            <person name="Bennetzen J.L."/>
            <person name="Unver T."/>
            <person name="Budak H."/>
            <person name="Gulick P.J."/>
            <person name="Galiba G."/>
            <person name="Kalapos B."/>
            <person name="Nelson D.R."/>
            <person name="Li P."/>
            <person name="You F.M."/>
            <person name="Luo M.C."/>
            <person name="Dvorak J."/>
        </authorList>
    </citation>
    <scope>NUCLEOTIDE SEQUENCE [LARGE SCALE GENOMIC DNA]</scope>
    <source>
        <strain evidence="2">cv. AL8/78</strain>
    </source>
</reference>
<reference evidence="3" key="1">
    <citation type="journal article" date="2014" name="Science">
        <title>Ancient hybridizations among the ancestral genomes of bread wheat.</title>
        <authorList>
            <consortium name="International Wheat Genome Sequencing Consortium,"/>
            <person name="Marcussen T."/>
            <person name="Sandve S.R."/>
            <person name="Heier L."/>
            <person name="Spannagl M."/>
            <person name="Pfeifer M."/>
            <person name="Jakobsen K.S."/>
            <person name="Wulff B.B."/>
            <person name="Steuernagel B."/>
            <person name="Mayer K.F."/>
            <person name="Olsen O.A."/>
        </authorList>
    </citation>
    <scope>NUCLEOTIDE SEQUENCE [LARGE SCALE GENOMIC DNA]</scope>
    <source>
        <strain evidence="3">cv. AL8/78</strain>
    </source>
</reference>
<protein>
    <submittedName>
        <fullName evidence="2">Uncharacterized protein</fullName>
    </submittedName>
</protein>
<accession>A0A453LE89</accession>
<dbReference type="AlphaFoldDB" id="A0A453LE89"/>
<dbReference type="Proteomes" id="UP000015105">
    <property type="component" value="Chromosome 5D"/>
</dbReference>
<proteinExistence type="predicted"/>
<evidence type="ECO:0000256" key="1">
    <source>
        <dbReference type="SAM" id="MobiDB-lite"/>
    </source>
</evidence>
<reference evidence="3" key="2">
    <citation type="journal article" date="2017" name="Nat. Plants">
        <title>The Aegilops tauschii genome reveals multiple impacts of transposons.</title>
        <authorList>
            <person name="Zhao G."/>
            <person name="Zou C."/>
            <person name="Li K."/>
            <person name="Wang K."/>
            <person name="Li T."/>
            <person name="Gao L."/>
            <person name="Zhang X."/>
            <person name="Wang H."/>
            <person name="Yang Z."/>
            <person name="Liu X."/>
            <person name="Jiang W."/>
            <person name="Mao L."/>
            <person name="Kong X."/>
            <person name="Jiao Y."/>
            <person name="Jia J."/>
        </authorList>
    </citation>
    <scope>NUCLEOTIDE SEQUENCE [LARGE SCALE GENOMIC DNA]</scope>
    <source>
        <strain evidence="3">cv. AL8/78</strain>
    </source>
</reference>
<sequence>MLDRRRACRRHGVKECWALLGGSRSLHLVKMVRSADSHVYPPSVIIFYQSRKSINRWLQTYNDNPNRNRKSNRSSCQPFAQHWEPLPPDRRHPTTWRRDYKKASPSLLQYRPLYNYHHFRIQITPSLPNSKQEAIAQRPSQAAARQPTAAQETKKRPCQGGETEAEQARLLHLPLLDPERGHRHPPRAPGGRRPPPWNSGCVPVSSGR</sequence>
<evidence type="ECO:0000313" key="3">
    <source>
        <dbReference type="Proteomes" id="UP000015105"/>
    </source>
</evidence>
<feature type="compositionally biased region" description="Low complexity" evidence="1">
    <location>
        <begin position="133"/>
        <end position="151"/>
    </location>
</feature>
<reference evidence="2" key="3">
    <citation type="journal article" date="2017" name="Nature">
        <title>Genome sequence of the progenitor of the wheat D genome Aegilops tauschii.</title>
        <authorList>
            <person name="Luo M.C."/>
            <person name="Gu Y.Q."/>
            <person name="Puiu D."/>
            <person name="Wang H."/>
            <person name="Twardziok S.O."/>
            <person name="Deal K.R."/>
            <person name="Huo N."/>
            <person name="Zhu T."/>
            <person name="Wang L."/>
            <person name="Wang Y."/>
            <person name="McGuire P.E."/>
            <person name="Liu S."/>
            <person name="Long H."/>
            <person name="Ramasamy R.K."/>
            <person name="Rodriguez J.C."/>
            <person name="Van S.L."/>
            <person name="Yuan L."/>
            <person name="Wang Z."/>
            <person name="Xia Z."/>
            <person name="Xiao L."/>
            <person name="Anderson O.D."/>
            <person name="Ouyang S."/>
            <person name="Liang Y."/>
            <person name="Zimin A.V."/>
            <person name="Pertea G."/>
            <person name="Qi P."/>
            <person name="Bennetzen J.L."/>
            <person name="Dai X."/>
            <person name="Dawson M.W."/>
            <person name="Muller H.G."/>
            <person name="Kugler K."/>
            <person name="Rivarola-Duarte L."/>
            <person name="Spannagl M."/>
            <person name="Mayer K.F.X."/>
            <person name="Lu F.H."/>
            <person name="Bevan M.W."/>
            <person name="Leroy P."/>
            <person name="Li P."/>
            <person name="You F.M."/>
            <person name="Sun Q."/>
            <person name="Liu Z."/>
            <person name="Lyons E."/>
            <person name="Wicker T."/>
            <person name="Salzberg S.L."/>
            <person name="Devos K.M."/>
            <person name="Dvorak J."/>
        </authorList>
    </citation>
    <scope>NUCLEOTIDE SEQUENCE [LARGE SCALE GENOMIC DNA]</scope>
    <source>
        <strain evidence="2">cv. AL8/78</strain>
    </source>
</reference>
<feature type="compositionally biased region" description="Basic and acidic residues" evidence="1">
    <location>
        <begin position="87"/>
        <end position="96"/>
    </location>
</feature>
<dbReference type="Gramene" id="AET5Gv20730600.7">
    <property type="protein sequence ID" value="AET5Gv20730600.7"/>
    <property type="gene ID" value="AET5Gv20730600"/>
</dbReference>
<dbReference type="EnsemblPlants" id="AET5Gv20730600.7">
    <property type="protein sequence ID" value="AET5Gv20730600.7"/>
    <property type="gene ID" value="AET5Gv20730600"/>
</dbReference>
<name>A0A453LE89_AEGTS</name>
<feature type="region of interest" description="Disordered" evidence="1">
    <location>
        <begin position="130"/>
        <end position="208"/>
    </location>
</feature>
<reference evidence="2" key="4">
    <citation type="submission" date="2019-03" db="UniProtKB">
        <authorList>
            <consortium name="EnsemblPlants"/>
        </authorList>
    </citation>
    <scope>IDENTIFICATION</scope>
</reference>